<accession>A0ABV7AY95</accession>
<comment type="caution">
    <text evidence="2">The sequence shown here is derived from an EMBL/GenBank/DDBJ whole genome shotgun (WGS) entry which is preliminary data.</text>
</comment>
<keyword evidence="3" id="KW-1185">Reference proteome</keyword>
<keyword evidence="1" id="KW-0472">Membrane</keyword>
<protein>
    <submittedName>
        <fullName evidence="2">DUF2946 domain-containing protein</fullName>
    </submittedName>
</protein>
<evidence type="ECO:0000256" key="1">
    <source>
        <dbReference type="SAM" id="Phobius"/>
    </source>
</evidence>
<sequence>MSTTKPARTDRSHIAYLLCAGLLVNALVCSFNHATHVGLGLLLGKGAFCLADNPAGTDDPPPAALLTAAPDLPINCPLCHPVTLNIALLLCLGWLLLRGCIGTVRLPPERRAKSPPRYAWPSLNPRASPALSI</sequence>
<evidence type="ECO:0000313" key="2">
    <source>
        <dbReference type="EMBL" id="MFC2974424.1"/>
    </source>
</evidence>
<proteinExistence type="predicted"/>
<dbReference type="Proteomes" id="UP001595457">
    <property type="component" value="Unassembled WGS sequence"/>
</dbReference>
<keyword evidence="1" id="KW-0812">Transmembrane</keyword>
<organism evidence="2 3">
    <name type="scientific">Azotobacter bryophylli</name>
    <dbReference type="NCBI Taxonomy" id="1986537"/>
    <lineage>
        <taxon>Bacteria</taxon>
        <taxon>Pseudomonadati</taxon>
        <taxon>Pseudomonadota</taxon>
        <taxon>Gammaproteobacteria</taxon>
        <taxon>Pseudomonadales</taxon>
        <taxon>Pseudomonadaceae</taxon>
        <taxon>Azotobacter</taxon>
    </lineage>
</organism>
<evidence type="ECO:0000313" key="3">
    <source>
        <dbReference type="Proteomes" id="UP001595457"/>
    </source>
</evidence>
<dbReference type="RefSeq" id="WP_377816616.1">
    <property type="nucleotide sequence ID" value="NZ_JBHRSJ010000035.1"/>
</dbReference>
<reference evidence="3" key="1">
    <citation type="journal article" date="2019" name="Int. J. Syst. Evol. Microbiol.">
        <title>The Global Catalogue of Microorganisms (GCM) 10K type strain sequencing project: providing services to taxonomists for standard genome sequencing and annotation.</title>
        <authorList>
            <consortium name="The Broad Institute Genomics Platform"/>
            <consortium name="The Broad Institute Genome Sequencing Center for Infectious Disease"/>
            <person name="Wu L."/>
            <person name="Ma J."/>
        </authorList>
    </citation>
    <scope>NUCLEOTIDE SEQUENCE [LARGE SCALE GENOMIC DNA]</scope>
    <source>
        <strain evidence="3">KCTC 62195</strain>
    </source>
</reference>
<keyword evidence="1" id="KW-1133">Transmembrane helix</keyword>
<feature type="transmembrane region" description="Helical" evidence="1">
    <location>
        <begin position="14"/>
        <end position="34"/>
    </location>
</feature>
<name>A0ABV7AY95_9GAMM</name>
<gene>
    <name evidence="2" type="ORF">ACFOJE_19710</name>
</gene>
<feature type="transmembrane region" description="Helical" evidence="1">
    <location>
        <begin position="82"/>
        <end position="101"/>
    </location>
</feature>
<dbReference type="EMBL" id="JBHRSJ010000035">
    <property type="protein sequence ID" value="MFC2974424.1"/>
    <property type="molecule type" value="Genomic_DNA"/>
</dbReference>